<dbReference type="InterPro" id="IPR001753">
    <property type="entry name" value="Enoyl-CoA_hydra/iso"/>
</dbReference>
<dbReference type="EMBL" id="JAJEWP010000001">
    <property type="protein sequence ID" value="MCC2616212.1"/>
    <property type="molecule type" value="Genomic_DNA"/>
</dbReference>
<organism evidence="2 3">
    <name type="scientific">Fluctibacter halophilus</name>
    <dbReference type="NCBI Taxonomy" id="226011"/>
    <lineage>
        <taxon>Bacteria</taxon>
        <taxon>Pseudomonadati</taxon>
        <taxon>Pseudomonadota</taxon>
        <taxon>Gammaproteobacteria</taxon>
        <taxon>Alteromonadales</taxon>
        <taxon>Alteromonadaceae</taxon>
        <taxon>Fluctibacter</taxon>
    </lineage>
</organism>
<gene>
    <name evidence="2" type="ORF">LJ739_08170</name>
</gene>
<dbReference type="RefSeq" id="WP_229159022.1">
    <property type="nucleotide sequence ID" value="NZ_JAJEWP010000001.1"/>
</dbReference>
<proteinExistence type="inferred from homology"/>
<comment type="caution">
    <text evidence="2">The sequence shown here is derived from an EMBL/GenBank/DDBJ whole genome shotgun (WGS) entry which is preliminary data.</text>
</comment>
<evidence type="ECO:0000256" key="1">
    <source>
        <dbReference type="ARBA" id="ARBA00005254"/>
    </source>
</evidence>
<dbReference type="InterPro" id="IPR014748">
    <property type="entry name" value="Enoyl-CoA_hydra_C"/>
</dbReference>
<dbReference type="InterPro" id="IPR045002">
    <property type="entry name" value="Ech1-like"/>
</dbReference>
<dbReference type="CDD" id="cd06558">
    <property type="entry name" value="crotonase-like"/>
    <property type="match status" value="1"/>
</dbReference>
<dbReference type="Proteomes" id="UP001520878">
    <property type="component" value="Unassembled WGS sequence"/>
</dbReference>
<dbReference type="Gene3D" id="3.90.226.10">
    <property type="entry name" value="2-enoyl-CoA Hydratase, Chain A, domain 1"/>
    <property type="match status" value="1"/>
</dbReference>
<reference evidence="2 3" key="1">
    <citation type="submission" date="2021-10" db="EMBL/GenBank/DDBJ databases">
        <title>Draft genome of Aestuariibacter halophilus JC2043.</title>
        <authorList>
            <person name="Emsley S.A."/>
            <person name="Pfannmuller K.M."/>
            <person name="Ushijima B."/>
            <person name="Saw J.H."/>
            <person name="Videau P."/>
        </authorList>
    </citation>
    <scope>NUCLEOTIDE SEQUENCE [LARGE SCALE GENOMIC DNA]</scope>
    <source>
        <strain evidence="2 3">JC2043</strain>
    </source>
</reference>
<sequence length="297" mass="32582">MQDPRDCRYESLELSVQQDIAHIVLNRPEALNSMGPAFWQELPRVVRAIDHHALARVIVISSTGKHFSAGMDLAVFAQMGADFKGEPARRAERMRRSVLELQDSFNALEDVRIPVLAAVHGGAIGGAVDMLCACDSRYCTEDAFFTIKETQIGMTADVGTLQRLPHLLPQGLVRELAYTGRNFGAKEALQHGFVNQVFASQQAMLEGVMAIAGAIAANSPMAVSGCKEMLNYSRDHSVSDSLTYMATWQSGMFQMPDIQEAMAAQQQKRMPEYAPLLNKSSLMSSAAARQAENKEES</sequence>
<dbReference type="Pfam" id="PF00378">
    <property type="entry name" value="ECH_1"/>
    <property type="match status" value="1"/>
</dbReference>
<accession>A0ABS8G6J0</accession>
<dbReference type="NCBIfam" id="NF004794">
    <property type="entry name" value="PRK06142.1"/>
    <property type="match status" value="1"/>
</dbReference>
<dbReference type="PANTHER" id="PTHR43149">
    <property type="entry name" value="ENOYL-COA HYDRATASE"/>
    <property type="match status" value="1"/>
</dbReference>
<keyword evidence="3" id="KW-1185">Reference proteome</keyword>
<name>A0ABS8G6J0_9ALTE</name>
<comment type="similarity">
    <text evidence="1">Belongs to the enoyl-CoA hydratase/isomerase family.</text>
</comment>
<protein>
    <submittedName>
        <fullName evidence="2">Crotonase/enoyl-CoA hydratase family protein</fullName>
    </submittedName>
</protein>
<dbReference type="InterPro" id="IPR029045">
    <property type="entry name" value="ClpP/crotonase-like_dom_sf"/>
</dbReference>
<dbReference type="Gene3D" id="1.10.12.10">
    <property type="entry name" value="Lyase 2-enoyl-coa Hydratase, Chain A, domain 2"/>
    <property type="match status" value="1"/>
</dbReference>
<dbReference type="SUPFAM" id="SSF52096">
    <property type="entry name" value="ClpP/crotonase"/>
    <property type="match status" value="1"/>
</dbReference>
<evidence type="ECO:0000313" key="2">
    <source>
        <dbReference type="EMBL" id="MCC2616212.1"/>
    </source>
</evidence>
<evidence type="ECO:0000313" key="3">
    <source>
        <dbReference type="Proteomes" id="UP001520878"/>
    </source>
</evidence>